<dbReference type="PROSITE" id="PS00101">
    <property type="entry name" value="HEXAPEP_TRANSFERASES"/>
    <property type="match status" value="1"/>
</dbReference>
<sequence length="220" mass="23285">MVVNTLNYEQAVQHGLLQVGEGAIVSPDVRFVPNEDDGFNSGPIVIGERAIIRSGALLCSGVHIGADSIIGHNTIIRARANIGTKSVISHLVCLERDANIGNNVRISALTHITGNCFVGDNVQIGARVVTINDNEMRWRAGEILRAPKVLSGARIGSGVTLLGHVTIGENAFIGAGSVVTRNIPEGTLAYGNPAYVQGDRPMGEWLAGASQQLFQSKEEI</sequence>
<keyword evidence="3" id="KW-0677">Repeat</keyword>
<dbReference type="InterPro" id="IPR011004">
    <property type="entry name" value="Trimer_LpxA-like_sf"/>
</dbReference>
<organism evidence="5 6">
    <name type="scientific">Xanthomonas hortorum pv. hederae</name>
    <dbReference type="NCBI Taxonomy" id="453603"/>
    <lineage>
        <taxon>Bacteria</taxon>
        <taxon>Pseudomonadati</taxon>
        <taxon>Pseudomonadota</taxon>
        <taxon>Gammaproteobacteria</taxon>
        <taxon>Lysobacterales</taxon>
        <taxon>Lysobacteraceae</taxon>
        <taxon>Xanthomonas</taxon>
    </lineage>
</organism>
<dbReference type="PANTHER" id="PTHR43300:SF4">
    <property type="entry name" value="ACYL-[ACYL-CARRIER-PROTEIN]--UDP-N-ACETYLGLUCOSAMINE O-ACYLTRANSFERASE"/>
    <property type="match status" value="1"/>
</dbReference>
<dbReference type="RefSeq" id="WP_078565718.1">
    <property type="nucleotide sequence ID" value="NZ_CP168178.1"/>
</dbReference>
<evidence type="ECO:0000256" key="4">
    <source>
        <dbReference type="ARBA" id="ARBA00023315"/>
    </source>
</evidence>
<evidence type="ECO:0000313" key="6">
    <source>
        <dbReference type="Proteomes" id="UP001140230"/>
    </source>
</evidence>
<reference evidence="5" key="2">
    <citation type="submission" date="2022-08" db="EMBL/GenBank/DDBJ databases">
        <authorList>
            <person name="Iruegas-Bocardo F."/>
            <person name="Weisberg A.J."/>
            <person name="Riutta E.R."/>
            <person name="Kilday K."/>
            <person name="Bonkowski J.C."/>
            <person name="Creswell T."/>
            <person name="Daughtrey M.L."/>
            <person name="Rane K."/>
            <person name="Grunwald N.J."/>
            <person name="Chang J.H."/>
            <person name="Putnam M.L."/>
        </authorList>
    </citation>
    <scope>NUCLEOTIDE SEQUENCE</scope>
    <source>
        <strain evidence="5">22-338</strain>
    </source>
</reference>
<comment type="similarity">
    <text evidence="1">Belongs to the transferase hexapeptide repeat family.</text>
</comment>
<dbReference type="Proteomes" id="UP001140230">
    <property type="component" value="Unassembled WGS sequence"/>
</dbReference>
<evidence type="ECO:0000256" key="1">
    <source>
        <dbReference type="ARBA" id="ARBA00007274"/>
    </source>
</evidence>
<evidence type="ECO:0000256" key="2">
    <source>
        <dbReference type="ARBA" id="ARBA00022679"/>
    </source>
</evidence>
<accession>A0A9X4H7G4</accession>
<proteinExistence type="inferred from homology"/>
<dbReference type="InterPro" id="IPR018357">
    <property type="entry name" value="Hexapep_transf_CS"/>
</dbReference>
<dbReference type="InterPro" id="IPR050179">
    <property type="entry name" value="Trans_hexapeptide_repeat"/>
</dbReference>
<protein>
    <submittedName>
        <fullName evidence="5">Acetyltransferase</fullName>
    </submittedName>
</protein>
<keyword evidence="2" id="KW-0808">Transferase</keyword>
<dbReference type="SUPFAM" id="SSF51161">
    <property type="entry name" value="Trimeric LpxA-like enzymes"/>
    <property type="match status" value="1"/>
</dbReference>
<dbReference type="Pfam" id="PF00132">
    <property type="entry name" value="Hexapep"/>
    <property type="match status" value="1"/>
</dbReference>
<dbReference type="EMBL" id="JANWTP010000114">
    <property type="protein sequence ID" value="MDC8640345.1"/>
    <property type="molecule type" value="Genomic_DNA"/>
</dbReference>
<dbReference type="CDD" id="cd03358">
    <property type="entry name" value="LbH_WxcM_N_like"/>
    <property type="match status" value="1"/>
</dbReference>
<evidence type="ECO:0000256" key="3">
    <source>
        <dbReference type="ARBA" id="ARBA00022737"/>
    </source>
</evidence>
<dbReference type="PANTHER" id="PTHR43300">
    <property type="entry name" value="ACETYLTRANSFERASE"/>
    <property type="match status" value="1"/>
</dbReference>
<comment type="caution">
    <text evidence="5">The sequence shown here is derived from an EMBL/GenBank/DDBJ whole genome shotgun (WGS) entry which is preliminary data.</text>
</comment>
<dbReference type="Gene3D" id="2.160.10.10">
    <property type="entry name" value="Hexapeptide repeat proteins"/>
    <property type="match status" value="2"/>
</dbReference>
<reference evidence="5" key="1">
    <citation type="journal article" date="2022" name="Phytopathology">
        <title>Whole genome sequencing-based tracing of a 2022 introduction and outbreak of Xanthomonas hortorum pv. pelargonii.</title>
        <authorList>
            <person name="Iruegas Bocardo F."/>
            <person name="Weisberg A.J."/>
            <person name="Riutta E.R."/>
            <person name="Kilday K.B."/>
            <person name="Bonkowski J.C."/>
            <person name="Creswell T.C."/>
            <person name="Daughtrey M."/>
            <person name="Rane K.K."/>
            <person name="Grunwald N.J."/>
            <person name="Chang J.H."/>
            <person name="Putnam M."/>
        </authorList>
    </citation>
    <scope>NUCLEOTIDE SEQUENCE</scope>
    <source>
        <strain evidence="5">22-338</strain>
    </source>
</reference>
<gene>
    <name evidence="5" type="ORF">NY667_21700</name>
</gene>
<evidence type="ECO:0000313" key="5">
    <source>
        <dbReference type="EMBL" id="MDC8640345.1"/>
    </source>
</evidence>
<dbReference type="InterPro" id="IPR001451">
    <property type="entry name" value="Hexapep"/>
</dbReference>
<name>A0A9X4H7G4_9XANT</name>
<dbReference type="GO" id="GO:0016746">
    <property type="term" value="F:acyltransferase activity"/>
    <property type="evidence" value="ECO:0007669"/>
    <property type="project" value="UniProtKB-KW"/>
</dbReference>
<keyword evidence="4" id="KW-0012">Acyltransferase</keyword>
<dbReference type="AlphaFoldDB" id="A0A9X4H7G4"/>